<gene>
    <name evidence="7" type="ORF">OLMES_3349</name>
</gene>
<evidence type="ECO:0000259" key="6">
    <source>
        <dbReference type="PROSITE" id="PS50967"/>
    </source>
</evidence>
<accession>A0A1Y0IB46</accession>
<protein>
    <submittedName>
        <fullName evidence="7">Ribonuclease D</fullName>
    </submittedName>
</protein>
<feature type="domain" description="HRDC" evidence="6">
    <location>
        <begin position="212"/>
        <end position="292"/>
    </location>
</feature>
<evidence type="ECO:0000256" key="3">
    <source>
        <dbReference type="ARBA" id="ARBA00022722"/>
    </source>
</evidence>
<dbReference type="Gene3D" id="1.10.150.80">
    <property type="entry name" value="HRDC domain"/>
    <property type="match status" value="2"/>
</dbReference>
<dbReference type="Gene3D" id="3.30.420.10">
    <property type="entry name" value="Ribonuclease H-like superfamily/Ribonuclease H"/>
    <property type="match status" value="1"/>
</dbReference>
<dbReference type="SUPFAM" id="SSF47819">
    <property type="entry name" value="HRDC-like"/>
    <property type="match status" value="2"/>
</dbReference>
<dbReference type="InterPro" id="IPR002562">
    <property type="entry name" value="3'-5'_exonuclease_dom"/>
</dbReference>
<dbReference type="SUPFAM" id="SSF53098">
    <property type="entry name" value="Ribonuclease H-like"/>
    <property type="match status" value="1"/>
</dbReference>
<dbReference type="InterPro" id="IPR012337">
    <property type="entry name" value="RNaseH-like_sf"/>
</dbReference>
<dbReference type="PANTHER" id="PTHR47649:SF1">
    <property type="entry name" value="RIBONUCLEASE D"/>
    <property type="match status" value="1"/>
</dbReference>
<dbReference type="PANTHER" id="PTHR47649">
    <property type="entry name" value="RIBONUCLEASE D"/>
    <property type="match status" value="1"/>
</dbReference>
<dbReference type="GO" id="GO:0003676">
    <property type="term" value="F:nucleic acid binding"/>
    <property type="evidence" value="ECO:0007669"/>
    <property type="project" value="InterPro"/>
</dbReference>
<dbReference type="GO" id="GO:0008033">
    <property type="term" value="P:tRNA processing"/>
    <property type="evidence" value="ECO:0007669"/>
    <property type="project" value="UniProtKB-KW"/>
</dbReference>
<dbReference type="InterPro" id="IPR002121">
    <property type="entry name" value="HRDC_dom"/>
</dbReference>
<evidence type="ECO:0000256" key="1">
    <source>
        <dbReference type="ARBA" id="ARBA00022490"/>
    </source>
</evidence>
<sequence>MSLNVVFVASNEQLINLSRQWKGQRWLCVDTEFVRVNTFYPELGLLQIADEYGVYLVDPLACADLQVIADVLQDPQILKIMHSISEDIEVFSHALRCAPQNIFDTQIGAALAGKGGSIGYGALVEDYLSIGLPKSETRSDWLRRPLSSKQLDYSADDVRYLYPVYQKLFEELQHLGFYEAAVEESDRALNSALSNDPDDHYYLKLRGAWKLPTKKQQLLRSLCSWREQQAKSCNVPRQHVISDNALIEIAQRRPSSIQKLSRIPKLRPSVIKTHSDTLLKLIRESEFDSGEFAGRIPPPLRLVEQKLYKRLKAIVLQFSEQTGIAPEVVGRRKVLEKAVRETLDTGEVSLPDDFNGWRAQNLRPMFEREMQLFLASVTVE</sequence>
<dbReference type="SMART" id="SM00474">
    <property type="entry name" value="35EXOc"/>
    <property type="match status" value="1"/>
</dbReference>
<keyword evidence="8" id="KW-1185">Reference proteome</keyword>
<dbReference type="Pfam" id="PF00570">
    <property type="entry name" value="HRDC"/>
    <property type="match status" value="1"/>
</dbReference>
<dbReference type="InterPro" id="IPR044876">
    <property type="entry name" value="HRDC_dom_sf"/>
</dbReference>
<dbReference type="RefSeq" id="WP_087462289.1">
    <property type="nucleotide sequence ID" value="NZ_CP021425.1"/>
</dbReference>
<reference evidence="7 8" key="1">
    <citation type="submission" date="2017-05" db="EMBL/GenBank/DDBJ databases">
        <title>Genomic insights into alkan degradation activity of Oleiphilus messinensis.</title>
        <authorList>
            <person name="Kozyavkin S.A."/>
            <person name="Slesarev A.I."/>
            <person name="Golyshin P.N."/>
            <person name="Korzhenkov A."/>
            <person name="Golyshina O.N."/>
            <person name="Toshchakov S.V."/>
        </authorList>
    </citation>
    <scope>NUCLEOTIDE SEQUENCE [LARGE SCALE GENOMIC DNA]</scope>
    <source>
        <strain evidence="7 8">ME102</strain>
    </source>
</reference>
<evidence type="ECO:0000313" key="8">
    <source>
        <dbReference type="Proteomes" id="UP000196027"/>
    </source>
</evidence>
<keyword evidence="5" id="KW-0269">Exonuclease</keyword>
<dbReference type="InterPro" id="IPR010997">
    <property type="entry name" value="HRDC-like_sf"/>
</dbReference>
<keyword evidence="2" id="KW-0819">tRNA processing</keyword>
<dbReference type="AlphaFoldDB" id="A0A1Y0IB46"/>
<organism evidence="7 8">
    <name type="scientific">Oleiphilus messinensis</name>
    <dbReference type="NCBI Taxonomy" id="141451"/>
    <lineage>
        <taxon>Bacteria</taxon>
        <taxon>Pseudomonadati</taxon>
        <taxon>Pseudomonadota</taxon>
        <taxon>Gammaproteobacteria</taxon>
        <taxon>Oceanospirillales</taxon>
        <taxon>Oleiphilaceae</taxon>
        <taxon>Oleiphilus</taxon>
    </lineage>
</organism>
<dbReference type="Pfam" id="PF01612">
    <property type="entry name" value="DNA_pol_A_exo1"/>
    <property type="match status" value="1"/>
</dbReference>
<evidence type="ECO:0000313" key="7">
    <source>
        <dbReference type="EMBL" id="ARU57389.1"/>
    </source>
</evidence>
<dbReference type="GO" id="GO:0008408">
    <property type="term" value="F:3'-5' exonuclease activity"/>
    <property type="evidence" value="ECO:0007669"/>
    <property type="project" value="InterPro"/>
</dbReference>
<evidence type="ECO:0000256" key="5">
    <source>
        <dbReference type="ARBA" id="ARBA00022839"/>
    </source>
</evidence>
<dbReference type="GO" id="GO:0000166">
    <property type="term" value="F:nucleotide binding"/>
    <property type="evidence" value="ECO:0007669"/>
    <property type="project" value="InterPro"/>
</dbReference>
<dbReference type="CDD" id="cd06142">
    <property type="entry name" value="RNaseD_exo"/>
    <property type="match status" value="1"/>
</dbReference>
<dbReference type="PROSITE" id="PS50967">
    <property type="entry name" value="HRDC"/>
    <property type="match status" value="1"/>
</dbReference>
<keyword evidence="3" id="KW-0540">Nuclease</keyword>
<dbReference type="InterPro" id="IPR051086">
    <property type="entry name" value="RNase_D-like"/>
</dbReference>
<name>A0A1Y0IB46_9GAMM</name>
<proteinExistence type="predicted"/>
<dbReference type="NCBIfam" id="TIGR01388">
    <property type="entry name" value="rnd"/>
    <property type="match status" value="1"/>
</dbReference>
<dbReference type="KEGG" id="ome:OLMES_3349"/>
<keyword evidence="4" id="KW-0378">Hydrolase</keyword>
<dbReference type="InterPro" id="IPR006292">
    <property type="entry name" value="RNase_D"/>
</dbReference>
<dbReference type="Proteomes" id="UP000196027">
    <property type="component" value="Chromosome"/>
</dbReference>
<dbReference type="GO" id="GO:0033890">
    <property type="term" value="F:ribonuclease D activity"/>
    <property type="evidence" value="ECO:0007669"/>
    <property type="project" value="InterPro"/>
</dbReference>
<evidence type="ECO:0000256" key="4">
    <source>
        <dbReference type="ARBA" id="ARBA00022801"/>
    </source>
</evidence>
<dbReference type="InterPro" id="IPR036397">
    <property type="entry name" value="RNaseH_sf"/>
</dbReference>
<evidence type="ECO:0000256" key="2">
    <source>
        <dbReference type="ARBA" id="ARBA00022694"/>
    </source>
</evidence>
<dbReference type="OrthoDB" id="9800549at2"/>
<dbReference type="EMBL" id="CP021425">
    <property type="protein sequence ID" value="ARU57389.1"/>
    <property type="molecule type" value="Genomic_DNA"/>
</dbReference>
<keyword evidence="1" id="KW-0963">Cytoplasm</keyword>